<evidence type="ECO:0000313" key="2">
    <source>
        <dbReference type="EMBL" id="KXB02336.1"/>
    </source>
</evidence>
<organism evidence="2 3">
    <name type="scientific">candidate division MSBL1 archaeon SCGC-AAA261F19</name>
    <dbReference type="NCBI Taxonomy" id="1698275"/>
    <lineage>
        <taxon>Archaea</taxon>
        <taxon>Methanobacteriati</taxon>
        <taxon>Methanobacteriota</taxon>
        <taxon>candidate division MSBL1</taxon>
    </lineage>
</organism>
<comment type="caution">
    <text evidence="2">The sequence shown here is derived from an EMBL/GenBank/DDBJ whole genome shotgun (WGS) entry which is preliminary data.</text>
</comment>
<dbReference type="EMBL" id="LHXZ01000064">
    <property type="protein sequence ID" value="KXB02336.1"/>
    <property type="molecule type" value="Genomic_DNA"/>
</dbReference>
<dbReference type="Proteomes" id="UP000070565">
    <property type="component" value="Unassembled WGS sequence"/>
</dbReference>
<keyword evidence="3" id="KW-1185">Reference proteome</keyword>
<dbReference type="InterPro" id="IPR045865">
    <property type="entry name" value="ACT-like_dom_sf"/>
</dbReference>
<dbReference type="CDD" id="cd04886">
    <property type="entry name" value="ACT_ThrD-II-like"/>
    <property type="match status" value="1"/>
</dbReference>
<dbReference type="PROSITE" id="PS51671">
    <property type="entry name" value="ACT"/>
    <property type="match status" value="1"/>
</dbReference>
<dbReference type="SUPFAM" id="SSF55021">
    <property type="entry name" value="ACT-like"/>
    <property type="match status" value="1"/>
</dbReference>
<evidence type="ECO:0000313" key="3">
    <source>
        <dbReference type="Proteomes" id="UP000070565"/>
    </source>
</evidence>
<gene>
    <name evidence="2" type="ORF">AKJ45_03575</name>
</gene>
<dbReference type="InterPro" id="IPR044561">
    <property type="entry name" value="ACT_ThrD-II-like"/>
</dbReference>
<dbReference type="Gene3D" id="3.30.70.260">
    <property type="match status" value="1"/>
</dbReference>
<proteinExistence type="predicted"/>
<feature type="domain" description="ACT" evidence="1">
    <location>
        <begin position="4"/>
        <end position="79"/>
    </location>
</feature>
<sequence>MRARIEMELEDVPGQLVKVIDPISRFGANIQSVVHQREKKTPLGRVPVTVIFDVDDKEKLDRIVGSLKELGAHITRIGEKEAAFRDVALLVGHIVHTDIQDTVDRLNSLHGVRLSDLSLSVGKPGEDSAARVVIEATDENGIKAALSELGKLAEEKGLLTIKSLGAHG</sequence>
<dbReference type="InterPro" id="IPR002912">
    <property type="entry name" value="ACT_dom"/>
</dbReference>
<name>A0A133V7F0_9EURY</name>
<dbReference type="Pfam" id="PF01842">
    <property type="entry name" value="ACT"/>
    <property type="match status" value="1"/>
</dbReference>
<accession>A0A133V7F0</accession>
<reference evidence="2 3" key="1">
    <citation type="journal article" date="2016" name="Sci. Rep.">
        <title>Metabolic traits of an uncultured archaeal lineage -MSBL1- from brine pools of the Red Sea.</title>
        <authorList>
            <person name="Mwirichia R."/>
            <person name="Alam I."/>
            <person name="Rashid M."/>
            <person name="Vinu M."/>
            <person name="Ba-Alawi W."/>
            <person name="Anthony Kamau A."/>
            <person name="Kamanda Ngugi D."/>
            <person name="Goker M."/>
            <person name="Klenk H.P."/>
            <person name="Bajic V."/>
            <person name="Stingl U."/>
        </authorList>
    </citation>
    <scope>NUCLEOTIDE SEQUENCE [LARGE SCALE GENOMIC DNA]</scope>
    <source>
        <strain evidence="2">SCGC-AAA261F19</strain>
    </source>
</reference>
<evidence type="ECO:0000259" key="1">
    <source>
        <dbReference type="PROSITE" id="PS51671"/>
    </source>
</evidence>
<protein>
    <recommendedName>
        <fullName evidence="1">ACT domain-containing protein</fullName>
    </recommendedName>
</protein>
<dbReference type="AlphaFoldDB" id="A0A133V7F0"/>